<protein>
    <recommendedName>
        <fullName evidence="2">DUF6536 domain-containing protein</fullName>
    </recommendedName>
</protein>
<organism evidence="3 4">
    <name type="scientific">Lepidopterella palustris CBS 459.81</name>
    <dbReference type="NCBI Taxonomy" id="1314670"/>
    <lineage>
        <taxon>Eukaryota</taxon>
        <taxon>Fungi</taxon>
        <taxon>Dikarya</taxon>
        <taxon>Ascomycota</taxon>
        <taxon>Pezizomycotina</taxon>
        <taxon>Dothideomycetes</taxon>
        <taxon>Pleosporomycetidae</taxon>
        <taxon>Mytilinidiales</taxon>
        <taxon>Argynnaceae</taxon>
        <taxon>Lepidopterella</taxon>
    </lineage>
</organism>
<keyword evidence="1" id="KW-1133">Transmembrane helix</keyword>
<keyword evidence="4" id="KW-1185">Reference proteome</keyword>
<dbReference type="AlphaFoldDB" id="A0A8E2EAY8"/>
<dbReference type="PANTHER" id="PTHR35395:SF1">
    <property type="entry name" value="DUF6536 DOMAIN-CONTAINING PROTEIN"/>
    <property type="match status" value="1"/>
</dbReference>
<feature type="domain" description="DUF6536" evidence="2">
    <location>
        <begin position="17"/>
        <end position="172"/>
    </location>
</feature>
<evidence type="ECO:0000259" key="2">
    <source>
        <dbReference type="Pfam" id="PF20163"/>
    </source>
</evidence>
<evidence type="ECO:0000256" key="1">
    <source>
        <dbReference type="SAM" id="Phobius"/>
    </source>
</evidence>
<dbReference type="OrthoDB" id="5429634at2759"/>
<evidence type="ECO:0000313" key="3">
    <source>
        <dbReference type="EMBL" id="OCK80650.1"/>
    </source>
</evidence>
<keyword evidence="1" id="KW-0812">Transmembrane</keyword>
<feature type="transmembrane region" description="Helical" evidence="1">
    <location>
        <begin position="545"/>
        <end position="564"/>
    </location>
</feature>
<proteinExistence type="predicted"/>
<feature type="transmembrane region" description="Helical" evidence="1">
    <location>
        <begin position="20"/>
        <end position="44"/>
    </location>
</feature>
<sequence length="691" mass="76263">MVKFERLPQENPYEGSWNPGTLGCAIAAGSVLILNTVIVVWVEARNGFPHLGKRDGKRTLFYGDCETTKQLNTAVHLLINLFSTILLGASNYCMQCMSAPTRAEVDLAHSQSRWVDIGVPSIKNLKHVSKTRVVLWFLLILSSLPLHVFYNSTVFSSLGANTYDVFSVSRAWADNPTAKVDKFSGSFDVYNETISGEALLETVNLSDLETLGTNDCITAYAQIYQTTRGSVFLIRSVTNRFGGDTNDSDYPLSEVGFEARNVPLNGMNDFSPYEWICRDVPTKCGATPEFGRNCDTFVPCLTEYNTDWAPFGQEYAFCLSEKITENCQLGLSIHLALVVLSMGLFKTGVMLYIALRFREKPLLTIGDAVASFLQRPDDFTQQACLAGKNDVETIFNNRRMGGQALRFSAKPVRRYRAASSTRFVVMCLCFIITSAVSLILLVVGIQRAFGYEKQSQLWKLGFGAVSPFTMIRWGVPRTGVSGLILNVAIANSPQLVFSFQYFTYNGLTTTMSLASEWSRFAHNRKGLRVSLNPKGSQRSTYFLSLPYRIGIPLMVMSGTIHWLISQSLFLVSVNAYDKRDSFRGTEPSKDLSFMTCGFSPSPIVAAVGASALFFVAIIALSLRRLKSGMPVVGSCSAAIAAACQPGRDSYKEEAAWEKVQWGVTEDGSRAVGHCGFSMDVVELPVDGQCYE</sequence>
<keyword evidence="1" id="KW-0472">Membrane</keyword>
<dbReference type="PANTHER" id="PTHR35395">
    <property type="entry name" value="DUF6536 DOMAIN-CONTAINING PROTEIN"/>
    <property type="match status" value="1"/>
</dbReference>
<accession>A0A8E2EAY8</accession>
<name>A0A8E2EAY8_9PEZI</name>
<evidence type="ECO:0000313" key="4">
    <source>
        <dbReference type="Proteomes" id="UP000250266"/>
    </source>
</evidence>
<dbReference type="InterPro" id="IPR046623">
    <property type="entry name" value="DUF6536"/>
</dbReference>
<feature type="transmembrane region" description="Helical" evidence="1">
    <location>
        <begin position="133"/>
        <end position="150"/>
    </location>
</feature>
<dbReference type="Proteomes" id="UP000250266">
    <property type="component" value="Unassembled WGS sequence"/>
</dbReference>
<feature type="transmembrane region" description="Helical" evidence="1">
    <location>
        <begin position="331"/>
        <end position="355"/>
    </location>
</feature>
<gene>
    <name evidence="3" type="ORF">K432DRAFT_434615</name>
</gene>
<dbReference type="Pfam" id="PF20163">
    <property type="entry name" value="DUF6536"/>
    <property type="match status" value="1"/>
</dbReference>
<feature type="transmembrane region" description="Helical" evidence="1">
    <location>
        <begin position="603"/>
        <end position="622"/>
    </location>
</feature>
<dbReference type="EMBL" id="KV744951">
    <property type="protein sequence ID" value="OCK80650.1"/>
    <property type="molecule type" value="Genomic_DNA"/>
</dbReference>
<reference evidence="3 4" key="1">
    <citation type="journal article" date="2016" name="Nat. Commun.">
        <title>Ectomycorrhizal ecology is imprinted in the genome of the dominant symbiotic fungus Cenococcum geophilum.</title>
        <authorList>
            <consortium name="DOE Joint Genome Institute"/>
            <person name="Peter M."/>
            <person name="Kohler A."/>
            <person name="Ohm R.A."/>
            <person name="Kuo A."/>
            <person name="Krutzmann J."/>
            <person name="Morin E."/>
            <person name="Arend M."/>
            <person name="Barry K.W."/>
            <person name="Binder M."/>
            <person name="Choi C."/>
            <person name="Clum A."/>
            <person name="Copeland A."/>
            <person name="Grisel N."/>
            <person name="Haridas S."/>
            <person name="Kipfer T."/>
            <person name="LaButti K."/>
            <person name="Lindquist E."/>
            <person name="Lipzen A."/>
            <person name="Maire R."/>
            <person name="Meier B."/>
            <person name="Mihaltcheva S."/>
            <person name="Molinier V."/>
            <person name="Murat C."/>
            <person name="Poggeler S."/>
            <person name="Quandt C.A."/>
            <person name="Sperisen C."/>
            <person name="Tritt A."/>
            <person name="Tisserant E."/>
            <person name="Crous P.W."/>
            <person name="Henrissat B."/>
            <person name="Nehls U."/>
            <person name="Egli S."/>
            <person name="Spatafora J.W."/>
            <person name="Grigoriev I.V."/>
            <person name="Martin F.M."/>
        </authorList>
    </citation>
    <scope>NUCLEOTIDE SEQUENCE [LARGE SCALE GENOMIC DNA]</scope>
    <source>
        <strain evidence="3 4">CBS 459.81</strain>
    </source>
</reference>
<feature type="transmembrane region" description="Helical" evidence="1">
    <location>
        <begin position="423"/>
        <end position="445"/>
    </location>
</feature>